<accession>A0A4U8UM74</accession>
<reference evidence="1 2" key="1">
    <citation type="journal article" date="2015" name="Genome Biol.">
        <title>Comparative genomics of Steinernema reveals deeply conserved gene regulatory networks.</title>
        <authorList>
            <person name="Dillman A.R."/>
            <person name="Macchietto M."/>
            <person name="Porter C.F."/>
            <person name="Rogers A."/>
            <person name="Williams B."/>
            <person name="Antoshechkin I."/>
            <person name="Lee M.M."/>
            <person name="Goodwin Z."/>
            <person name="Lu X."/>
            <person name="Lewis E.E."/>
            <person name="Goodrich-Blair H."/>
            <person name="Stock S.P."/>
            <person name="Adams B.J."/>
            <person name="Sternberg P.W."/>
            <person name="Mortazavi A."/>
        </authorList>
    </citation>
    <scope>NUCLEOTIDE SEQUENCE [LARGE SCALE GENOMIC DNA]</scope>
    <source>
        <strain evidence="1 2">ALL</strain>
    </source>
</reference>
<evidence type="ECO:0000313" key="2">
    <source>
        <dbReference type="Proteomes" id="UP000298663"/>
    </source>
</evidence>
<gene>
    <name evidence="1" type="ORF">L596_000388</name>
</gene>
<organism evidence="1 2">
    <name type="scientific">Steinernema carpocapsae</name>
    <name type="common">Entomopathogenic nematode</name>
    <dbReference type="NCBI Taxonomy" id="34508"/>
    <lineage>
        <taxon>Eukaryota</taxon>
        <taxon>Metazoa</taxon>
        <taxon>Ecdysozoa</taxon>
        <taxon>Nematoda</taxon>
        <taxon>Chromadorea</taxon>
        <taxon>Rhabditida</taxon>
        <taxon>Tylenchina</taxon>
        <taxon>Panagrolaimomorpha</taxon>
        <taxon>Strongyloidoidea</taxon>
        <taxon>Steinernematidae</taxon>
        <taxon>Steinernema</taxon>
    </lineage>
</organism>
<protein>
    <submittedName>
        <fullName evidence="1">Uncharacterized protein</fullName>
    </submittedName>
</protein>
<comment type="caution">
    <text evidence="1">The sequence shown here is derived from an EMBL/GenBank/DDBJ whole genome shotgun (WGS) entry which is preliminary data.</text>
</comment>
<sequence length="96" mass="10908">MDIFVSKDRRLATSTIGKSKNFVDYIWKSHELRLQANSFWYKVNRASSGRCSQSQQRLTRPSTSSTPFLLSPALPVQLKTTLCMSSRGLMDKASDF</sequence>
<dbReference type="AlphaFoldDB" id="A0A4U8UM74"/>
<name>A0A4U8UM74_STECR</name>
<proteinExistence type="predicted"/>
<keyword evidence="2" id="KW-1185">Reference proteome</keyword>
<evidence type="ECO:0000313" key="1">
    <source>
        <dbReference type="EMBL" id="TMS32568.1"/>
    </source>
</evidence>
<dbReference type="EMBL" id="AZBU02000001">
    <property type="protein sequence ID" value="TMS32568.1"/>
    <property type="molecule type" value="Genomic_DNA"/>
</dbReference>
<dbReference type="Proteomes" id="UP000298663">
    <property type="component" value="Unassembled WGS sequence"/>
</dbReference>
<reference evidence="1 2" key="2">
    <citation type="journal article" date="2019" name="G3 (Bethesda)">
        <title>Hybrid Assembly of the Genome of the Entomopathogenic Nematode Steinernema carpocapsae Identifies the X-Chromosome.</title>
        <authorList>
            <person name="Serra L."/>
            <person name="Macchietto M."/>
            <person name="Macias-Munoz A."/>
            <person name="McGill C.J."/>
            <person name="Rodriguez I.M."/>
            <person name="Rodriguez B."/>
            <person name="Murad R."/>
            <person name="Mortazavi A."/>
        </authorList>
    </citation>
    <scope>NUCLEOTIDE SEQUENCE [LARGE SCALE GENOMIC DNA]</scope>
    <source>
        <strain evidence="1 2">ALL</strain>
    </source>
</reference>